<dbReference type="RefSeq" id="WP_262394292.1">
    <property type="nucleotide sequence ID" value="NZ_JACRTD010000002.1"/>
</dbReference>
<dbReference type="Proteomes" id="UP000623678">
    <property type="component" value="Unassembled WGS sequence"/>
</dbReference>
<evidence type="ECO:0000313" key="2">
    <source>
        <dbReference type="Proteomes" id="UP000623678"/>
    </source>
</evidence>
<name>A0A926IH89_9FIRM</name>
<dbReference type="AlphaFoldDB" id="A0A926IH89"/>
<organism evidence="1 2">
    <name type="scientific">Youxingia wuxianensis</name>
    <dbReference type="NCBI Taxonomy" id="2763678"/>
    <lineage>
        <taxon>Bacteria</taxon>
        <taxon>Bacillati</taxon>
        <taxon>Bacillota</taxon>
        <taxon>Clostridia</taxon>
        <taxon>Eubacteriales</taxon>
        <taxon>Oscillospiraceae</taxon>
        <taxon>Youxingia</taxon>
    </lineage>
</organism>
<evidence type="ECO:0000313" key="1">
    <source>
        <dbReference type="EMBL" id="MBC8584458.1"/>
    </source>
</evidence>
<sequence>MVYAYVQYGTVMMVERRTEDSDDPAAIKQYYTAQFLPNFIPVPQEIKNKVRAGWLFDYDKGFHEPEDFEINPQTHEMYLPSSISPQDYYTTSQLAQRVPEMTIEYDQFILELDYRLTLAEEQLQKLREANK</sequence>
<keyword evidence="2" id="KW-1185">Reference proteome</keyword>
<comment type="caution">
    <text evidence="1">The sequence shown here is derived from an EMBL/GenBank/DDBJ whole genome shotgun (WGS) entry which is preliminary data.</text>
</comment>
<accession>A0A926IH89</accession>
<reference evidence="1" key="1">
    <citation type="submission" date="2020-08" db="EMBL/GenBank/DDBJ databases">
        <title>Genome public.</title>
        <authorList>
            <person name="Liu C."/>
            <person name="Sun Q."/>
        </authorList>
    </citation>
    <scope>NUCLEOTIDE SEQUENCE</scope>
    <source>
        <strain evidence="1">NSJ-64</strain>
    </source>
</reference>
<proteinExistence type="predicted"/>
<dbReference type="EMBL" id="JACRTD010000002">
    <property type="protein sequence ID" value="MBC8584458.1"/>
    <property type="molecule type" value="Genomic_DNA"/>
</dbReference>
<gene>
    <name evidence="1" type="ORF">H8705_02545</name>
</gene>
<protein>
    <submittedName>
        <fullName evidence="1">Uncharacterized protein</fullName>
    </submittedName>
</protein>